<organism evidence="2 3">
    <name type="scientific">Truncatella angustata</name>
    <dbReference type="NCBI Taxonomy" id="152316"/>
    <lineage>
        <taxon>Eukaryota</taxon>
        <taxon>Fungi</taxon>
        <taxon>Dikarya</taxon>
        <taxon>Ascomycota</taxon>
        <taxon>Pezizomycotina</taxon>
        <taxon>Sordariomycetes</taxon>
        <taxon>Xylariomycetidae</taxon>
        <taxon>Amphisphaeriales</taxon>
        <taxon>Sporocadaceae</taxon>
        <taxon>Truncatella</taxon>
    </lineage>
</organism>
<dbReference type="RefSeq" id="XP_045957789.1">
    <property type="nucleotide sequence ID" value="XM_046103139.1"/>
</dbReference>
<comment type="caution">
    <text evidence="2">The sequence shown here is derived from an EMBL/GenBank/DDBJ whole genome shotgun (WGS) entry which is preliminary data.</text>
</comment>
<reference evidence="2" key="1">
    <citation type="journal article" date="2021" name="Nat. Commun.">
        <title>Genetic determinants of endophytism in the Arabidopsis root mycobiome.</title>
        <authorList>
            <person name="Mesny F."/>
            <person name="Miyauchi S."/>
            <person name="Thiergart T."/>
            <person name="Pickel B."/>
            <person name="Atanasova L."/>
            <person name="Karlsson M."/>
            <person name="Huettel B."/>
            <person name="Barry K.W."/>
            <person name="Haridas S."/>
            <person name="Chen C."/>
            <person name="Bauer D."/>
            <person name="Andreopoulos W."/>
            <person name="Pangilinan J."/>
            <person name="LaButti K."/>
            <person name="Riley R."/>
            <person name="Lipzen A."/>
            <person name="Clum A."/>
            <person name="Drula E."/>
            <person name="Henrissat B."/>
            <person name="Kohler A."/>
            <person name="Grigoriev I.V."/>
            <person name="Martin F.M."/>
            <person name="Hacquard S."/>
        </authorList>
    </citation>
    <scope>NUCLEOTIDE SEQUENCE</scope>
    <source>
        <strain evidence="2">MPI-SDFR-AT-0073</strain>
    </source>
</reference>
<feature type="region of interest" description="Disordered" evidence="1">
    <location>
        <begin position="1"/>
        <end position="25"/>
    </location>
</feature>
<dbReference type="GeneID" id="70132031"/>
<dbReference type="Proteomes" id="UP000758603">
    <property type="component" value="Unassembled WGS sequence"/>
</dbReference>
<sequence length="326" mass="35844">MSNRHLHKRDLSFPSPAPSHDVTLPNGETAAVEQDDELCQALLSLIESIVRDMQDELRQQFKAQLQESQMKRLQQEKVLSSLAESLVAKLHAAKEQMVEDLEERVAMLKASMATPELTGALWPDRASQPIGEVEDHSPAYLQQVTAKNGELKNLAEQLKHGAGDFGRAASVFCSVIFFDPRQGKLDAAVHLPVGQALPGANELMRAMEEANNATFVQERVAPEVVDSPRSTAFQSSRADRLFGSAREQAEDVDSRMIEQQLTDDTAQAMGSSTRLRSEGIWPRRQKASQFPALSARGQPARSEPSPWSKQTGNLSQLAEAALHLSS</sequence>
<gene>
    <name evidence="2" type="ORF">BKA67DRAFT_570023</name>
</gene>
<proteinExistence type="predicted"/>
<protein>
    <submittedName>
        <fullName evidence="2">Uncharacterized protein</fullName>
    </submittedName>
</protein>
<evidence type="ECO:0000313" key="2">
    <source>
        <dbReference type="EMBL" id="KAH6653512.1"/>
    </source>
</evidence>
<name>A0A9P8UJY8_9PEZI</name>
<dbReference type="AlphaFoldDB" id="A0A9P8UJY8"/>
<dbReference type="EMBL" id="JAGPXC010000005">
    <property type="protein sequence ID" value="KAH6653512.1"/>
    <property type="molecule type" value="Genomic_DNA"/>
</dbReference>
<accession>A0A9P8UJY8</accession>
<feature type="region of interest" description="Disordered" evidence="1">
    <location>
        <begin position="267"/>
        <end position="313"/>
    </location>
</feature>
<keyword evidence="3" id="KW-1185">Reference proteome</keyword>
<evidence type="ECO:0000313" key="3">
    <source>
        <dbReference type="Proteomes" id="UP000758603"/>
    </source>
</evidence>
<evidence type="ECO:0000256" key="1">
    <source>
        <dbReference type="SAM" id="MobiDB-lite"/>
    </source>
</evidence>